<dbReference type="InterPro" id="IPR025559">
    <property type="entry name" value="Eis_dom"/>
</dbReference>
<dbReference type="Pfam" id="PF17668">
    <property type="entry name" value="Acetyltransf_17"/>
    <property type="match status" value="1"/>
</dbReference>
<dbReference type="OrthoDB" id="8399956at2"/>
<dbReference type="Pfam" id="PF13530">
    <property type="entry name" value="SCP2_2"/>
    <property type="match status" value="1"/>
</dbReference>
<dbReference type="InterPro" id="IPR036527">
    <property type="entry name" value="SCP2_sterol-bd_dom_sf"/>
</dbReference>
<keyword evidence="3" id="KW-1185">Reference proteome</keyword>
<dbReference type="Proteomes" id="UP000320239">
    <property type="component" value="Unassembled WGS sequence"/>
</dbReference>
<accession>A0A561WKQ4</accession>
<sequence length="404" mass="42940">MLRVGEVSADYVRFTRSALKLHYGIDLPETAVAAKAALARPGGFLTIGDPGVIGAAAIFPFDMTVAPGETLPVSGIGDVAVSPNHRRRGWLAALMREHLRSAAEHGDALTVLTASEAAIYGRFGYAPVTEAASWSLHTEGLELRSRPVTGAVELLDDPSAATAVPEAFSAYQRGAPGELARSARWWTTRWNDPVAVGAPADTFVALYRDGQGRPTGYATWSRGGPWTPYHGPGVVEVDEFVAAGPEAAYALLAFLRSLDLCREIVFRKRPVGEPLREHLADIRRLRMAERVDKLWARVADVPRVVRACTAGIDRVVTIAVHDPGTGSTGRYTLTPDGDRVACRPGAHAPDLTLSSADLTACLLGAVSIVELARRGRIDGGDRGALLAVARALAGQTTPHCSTGF</sequence>
<gene>
    <name evidence="2" type="ORF">FHX34_1021000</name>
</gene>
<dbReference type="InterPro" id="IPR051554">
    <property type="entry name" value="Acetyltransferase_Eis"/>
</dbReference>
<dbReference type="InterPro" id="IPR041380">
    <property type="entry name" value="Acetyltransf_17"/>
</dbReference>
<dbReference type="RefSeq" id="WP_122977554.1">
    <property type="nucleotide sequence ID" value="NZ_BOMX01000070.1"/>
</dbReference>
<dbReference type="PROSITE" id="PS51186">
    <property type="entry name" value="GNAT"/>
    <property type="match status" value="1"/>
</dbReference>
<dbReference type="EMBL" id="VIWY01000002">
    <property type="protein sequence ID" value="TWG24444.1"/>
    <property type="molecule type" value="Genomic_DNA"/>
</dbReference>
<keyword evidence="2" id="KW-0808">Transferase</keyword>
<evidence type="ECO:0000313" key="2">
    <source>
        <dbReference type="EMBL" id="TWG24444.1"/>
    </source>
</evidence>
<feature type="domain" description="N-acetyltransferase" evidence="1">
    <location>
        <begin position="2"/>
        <end position="147"/>
    </location>
</feature>
<dbReference type="CDD" id="cd04301">
    <property type="entry name" value="NAT_SF"/>
    <property type="match status" value="1"/>
</dbReference>
<evidence type="ECO:0000259" key="1">
    <source>
        <dbReference type="PROSITE" id="PS51186"/>
    </source>
</evidence>
<reference evidence="2 3" key="1">
    <citation type="submission" date="2019-06" db="EMBL/GenBank/DDBJ databases">
        <title>Sequencing the genomes of 1000 actinobacteria strains.</title>
        <authorList>
            <person name="Klenk H.-P."/>
        </authorList>
    </citation>
    <scope>NUCLEOTIDE SEQUENCE [LARGE SCALE GENOMIC DNA]</scope>
    <source>
        <strain evidence="2 3">DSM 43866</strain>
    </source>
</reference>
<dbReference type="SUPFAM" id="SSF55718">
    <property type="entry name" value="SCP-like"/>
    <property type="match status" value="1"/>
</dbReference>
<dbReference type="Gene3D" id="3.30.1050.10">
    <property type="entry name" value="SCP2 sterol-binding domain"/>
    <property type="match status" value="1"/>
</dbReference>
<dbReference type="AlphaFoldDB" id="A0A561WKQ4"/>
<evidence type="ECO:0000313" key="3">
    <source>
        <dbReference type="Proteomes" id="UP000320239"/>
    </source>
</evidence>
<dbReference type="GO" id="GO:0030649">
    <property type="term" value="P:aminoglycoside antibiotic catabolic process"/>
    <property type="evidence" value="ECO:0007669"/>
    <property type="project" value="TreeGrafter"/>
</dbReference>
<protein>
    <submittedName>
        <fullName evidence="2">Putative acetyltransferase</fullName>
    </submittedName>
</protein>
<dbReference type="SUPFAM" id="SSF55729">
    <property type="entry name" value="Acyl-CoA N-acyltransferases (Nat)"/>
    <property type="match status" value="1"/>
</dbReference>
<organism evidence="2 3">
    <name type="scientific">Actinoplanes teichomyceticus</name>
    <dbReference type="NCBI Taxonomy" id="1867"/>
    <lineage>
        <taxon>Bacteria</taxon>
        <taxon>Bacillati</taxon>
        <taxon>Actinomycetota</taxon>
        <taxon>Actinomycetes</taxon>
        <taxon>Micromonosporales</taxon>
        <taxon>Micromonosporaceae</taxon>
        <taxon>Actinoplanes</taxon>
    </lineage>
</organism>
<dbReference type="InterPro" id="IPR000182">
    <property type="entry name" value="GNAT_dom"/>
</dbReference>
<proteinExistence type="predicted"/>
<dbReference type="Gene3D" id="3.40.630.30">
    <property type="match status" value="2"/>
</dbReference>
<comment type="caution">
    <text evidence="2">The sequence shown here is derived from an EMBL/GenBank/DDBJ whole genome shotgun (WGS) entry which is preliminary data.</text>
</comment>
<name>A0A561WKQ4_ACTTI</name>
<dbReference type="PANTHER" id="PTHR37817:SF1">
    <property type="entry name" value="N-ACETYLTRANSFERASE EIS"/>
    <property type="match status" value="1"/>
</dbReference>
<dbReference type="InterPro" id="IPR016181">
    <property type="entry name" value="Acyl_CoA_acyltransferase"/>
</dbReference>
<dbReference type="GO" id="GO:0034069">
    <property type="term" value="F:aminoglycoside N-acetyltransferase activity"/>
    <property type="evidence" value="ECO:0007669"/>
    <property type="project" value="TreeGrafter"/>
</dbReference>
<dbReference type="Pfam" id="PF13527">
    <property type="entry name" value="Acetyltransf_9"/>
    <property type="match status" value="1"/>
</dbReference>
<dbReference type="PANTHER" id="PTHR37817">
    <property type="entry name" value="N-ACETYLTRANSFERASE EIS"/>
    <property type="match status" value="1"/>
</dbReference>